<accession>N1R2A1</accession>
<evidence type="ECO:0000256" key="4">
    <source>
        <dbReference type="ARBA" id="ARBA00022833"/>
    </source>
</evidence>
<comment type="subcellular location">
    <subcellularLocation>
        <location evidence="1">Nucleus</location>
    </subcellularLocation>
</comment>
<dbReference type="GO" id="GO:0003677">
    <property type="term" value="F:DNA binding"/>
    <property type="evidence" value="ECO:0007669"/>
    <property type="project" value="InterPro"/>
</dbReference>
<dbReference type="Pfam" id="PF03110">
    <property type="entry name" value="SBP"/>
    <property type="match status" value="1"/>
</dbReference>
<name>N1R2A1_AEGTA</name>
<dbReference type="InterPro" id="IPR036893">
    <property type="entry name" value="SBP_sf"/>
</dbReference>
<keyword evidence="4" id="KW-0862">Zinc</keyword>
<evidence type="ECO:0000256" key="2">
    <source>
        <dbReference type="ARBA" id="ARBA00022723"/>
    </source>
</evidence>
<dbReference type="PANTHER" id="PTHR31251:SF208">
    <property type="entry name" value="SQUAMOSA PROMOTER-BINDING-LIKE PROTEIN 18"/>
    <property type="match status" value="1"/>
</dbReference>
<dbReference type="PANTHER" id="PTHR31251">
    <property type="entry name" value="SQUAMOSA PROMOTER-BINDING-LIKE PROTEIN 4"/>
    <property type="match status" value="1"/>
</dbReference>
<dbReference type="GO" id="GO:0008270">
    <property type="term" value="F:zinc ion binding"/>
    <property type="evidence" value="ECO:0007669"/>
    <property type="project" value="UniProtKB-KW"/>
</dbReference>
<organism evidence="6">
    <name type="scientific">Aegilops tauschii</name>
    <name type="common">Tausch's goatgrass</name>
    <name type="synonym">Aegilops squarrosa</name>
    <dbReference type="NCBI Taxonomy" id="37682"/>
    <lineage>
        <taxon>Eukaryota</taxon>
        <taxon>Viridiplantae</taxon>
        <taxon>Streptophyta</taxon>
        <taxon>Embryophyta</taxon>
        <taxon>Tracheophyta</taxon>
        <taxon>Spermatophyta</taxon>
        <taxon>Magnoliopsida</taxon>
        <taxon>Liliopsida</taxon>
        <taxon>Poales</taxon>
        <taxon>Poaceae</taxon>
        <taxon>BOP clade</taxon>
        <taxon>Pooideae</taxon>
        <taxon>Triticodae</taxon>
        <taxon>Triticeae</taxon>
        <taxon>Triticinae</taxon>
        <taxon>Aegilops</taxon>
    </lineage>
</organism>
<keyword evidence="5" id="KW-0539">Nucleus</keyword>
<dbReference type="EnsemblPlants" id="EMT18615">
    <property type="protein sequence ID" value="EMT18615"/>
    <property type="gene ID" value="F775_14409"/>
</dbReference>
<dbReference type="InterPro" id="IPR044817">
    <property type="entry name" value="SBP-like"/>
</dbReference>
<proteinExistence type="predicted"/>
<evidence type="ECO:0000256" key="1">
    <source>
        <dbReference type="ARBA" id="ARBA00004123"/>
    </source>
</evidence>
<sequence length="282" mass="31048">MSNKNCTNLLCFLQGPVENFCKGKPHALKSEWFHLLEEFDEAKRSCRKRLDERNRRRKTTQQGTSFASFSAPRAAEPSWSGIIKYEDSNSYYTHEVLSKSRQNFNGSTSSDTMEGWHFPFLHEGEPMSFSAGAPALEIPVCQPLLKAVTPPPPESSSSNKMLSDGQLTHVLSSDCALSFLSSPANPSSIDISRMVRPREQIPSVAQQHLVPNQQFSSSSWFACSQASSGVYTAAGFAALPSMDIEQLNTGALVLSSNDNEMNCHGIFHVGADCYSEGTSPYF</sequence>
<evidence type="ECO:0000256" key="3">
    <source>
        <dbReference type="ARBA" id="ARBA00022771"/>
    </source>
</evidence>
<evidence type="ECO:0000313" key="6">
    <source>
        <dbReference type="EnsemblPlants" id="EMT18615"/>
    </source>
</evidence>
<dbReference type="SUPFAM" id="SSF103612">
    <property type="entry name" value="SBT domain"/>
    <property type="match status" value="1"/>
</dbReference>
<evidence type="ECO:0000256" key="5">
    <source>
        <dbReference type="ARBA" id="ARBA00023242"/>
    </source>
</evidence>
<keyword evidence="2" id="KW-0479">Metal-binding</keyword>
<keyword evidence="3" id="KW-0863">Zinc-finger</keyword>
<reference evidence="6" key="1">
    <citation type="submission" date="2015-06" db="UniProtKB">
        <authorList>
            <consortium name="EnsemblPlants"/>
        </authorList>
    </citation>
    <scope>IDENTIFICATION</scope>
</reference>
<protein>
    <submittedName>
        <fullName evidence="6">Squamosa promoter-binding-like protein 16</fullName>
    </submittedName>
</protein>
<dbReference type="PROSITE" id="PS51141">
    <property type="entry name" value="ZF_SBP"/>
    <property type="match status" value="1"/>
</dbReference>
<dbReference type="GO" id="GO:0005634">
    <property type="term" value="C:nucleus"/>
    <property type="evidence" value="ECO:0007669"/>
    <property type="project" value="UniProtKB-SubCell"/>
</dbReference>
<dbReference type="InterPro" id="IPR004333">
    <property type="entry name" value="SBP_dom"/>
</dbReference>
<dbReference type="AlphaFoldDB" id="N1R2A1"/>